<organism evidence="3 4">
    <name type="scientific">Micromonospora sediminicola</name>
    <dbReference type="NCBI Taxonomy" id="946078"/>
    <lineage>
        <taxon>Bacteria</taxon>
        <taxon>Bacillati</taxon>
        <taxon>Actinomycetota</taxon>
        <taxon>Actinomycetes</taxon>
        <taxon>Micromonosporales</taxon>
        <taxon>Micromonosporaceae</taxon>
        <taxon>Micromonospora</taxon>
    </lineage>
</organism>
<dbReference type="SUPFAM" id="SSF55718">
    <property type="entry name" value="SCP-like"/>
    <property type="match status" value="1"/>
</dbReference>
<dbReference type="InterPro" id="IPR036527">
    <property type="entry name" value="SCP2_sterol-bd_dom_sf"/>
</dbReference>
<evidence type="ECO:0000259" key="2">
    <source>
        <dbReference type="Pfam" id="PF02036"/>
    </source>
</evidence>
<gene>
    <name evidence="3" type="ORF">GA0070622_4742</name>
</gene>
<protein>
    <submittedName>
        <fullName evidence="3">SCP-2 sterol transfer family protein</fullName>
    </submittedName>
</protein>
<reference evidence="4" key="1">
    <citation type="submission" date="2016-06" db="EMBL/GenBank/DDBJ databases">
        <authorList>
            <person name="Varghese N."/>
            <person name="Submissions Spin"/>
        </authorList>
    </citation>
    <scope>NUCLEOTIDE SEQUENCE [LARGE SCALE GENOMIC DNA]</scope>
    <source>
        <strain evidence="4">DSM 45794</strain>
    </source>
</reference>
<feature type="domain" description="SCP2" evidence="2">
    <location>
        <begin position="19"/>
        <end position="105"/>
    </location>
</feature>
<proteinExistence type="predicted"/>
<accession>A0A1A9BFE8</accession>
<dbReference type="Proteomes" id="UP000199558">
    <property type="component" value="Unassembled WGS sequence"/>
</dbReference>
<dbReference type="EMBL" id="FLRH01000004">
    <property type="protein sequence ID" value="SBT67679.1"/>
    <property type="molecule type" value="Genomic_DNA"/>
</dbReference>
<evidence type="ECO:0000256" key="1">
    <source>
        <dbReference type="SAM" id="MobiDB-lite"/>
    </source>
</evidence>
<dbReference type="InterPro" id="IPR003033">
    <property type="entry name" value="SCP2_sterol-bd_dom"/>
</dbReference>
<dbReference type="AlphaFoldDB" id="A0A1A9BFE8"/>
<sequence length="127" mass="14077">MSASAAEHLARGAAGRHPELPETTSGTIRLDLRDGGHTEHWYLTIDRQDVQVARLAEEAELVVRADREVFDRIAAGRLHLAAALLRNDLTVQGNLKLLMTLRRLFPGPPDARHPRDVAGFPYRVGAR</sequence>
<dbReference type="STRING" id="946078.GA0070622_4742"/>
<dbReference type="Gene3D" id="3.30.1050.10">
    <property type="entry name" value="SCP2 sterol-binding domain"/>
    <property type="match status" value="1"/>
</dbReference>
<dbReference type="OrthoDB" id="3382099at2"/>
<name>A0A1A9BFE8_9ACTN</name>
<keyword evidence="4" id="KW-1185">Reference proteome</keyword>
<dbReference type="Pfam" id="PF02036">
    <property type="entry name" value="SCP2"/>
    <property type="match status" value="1"/>
</dbReference>
<dbReference type="RefSeq" id="WP_091578685.1">
    <property type="nucleotide sequence ID" value="NZ_FLRH01000004.1"/>
</dbReference>
<evidence type="ECO:0000313" key="4">
    <source>
        <dbReference type="Proteomes" id="UP000199558"/>
    </source>
</evidence>
<evidence type="ECO:0000313" key="3">
    <source>
        <dbReference type="EMBL" id="SBT67679.1"/>
    </source>
</evidence>
<feature type="region of interest" description="Disordered" evidence="1">
    <location>
        <begin position="1"/>
        <end position="29"/>
    </location>
</feature>